<feature type="transmembrane region" description="Helical" evidence="10">
    <location>
        <begin position="192"/>
        <end position="216"/>
    </location>
</feature>
<keyword evidence="12" id="KW-1185">Reference proteome</keyword>
<keyword evidence="8 10" id="KW-0472">Membrane</keyword>
<feature type="transmembrane region" description="Helical" evidence="10">
    <location>
        <begin position="129"/>
        <end position="149"/>
    </location>
</feature>
<dbReference type="InterPro" id="IPR051327">
    <property type="entry name" value="MATE_MepA_subfamily"/>
</dbReference>
<dbReference type="InterPro" id="IPR048279">
    <property type="entry name" value="MdtK-like"/>
</dbReference>
<comment type="subcellular location">
    <subcellularLocation>
        <location evidence="1">Cell membrane</location>
        <topology evidence="1">Multi-pass membrane protein</topology>
    </subcellularLocation>
</comment>
<dbReference type="STRING" id="160454.RV10_GL002520"/>
<comment type="caution">
    <text evidence="11">The sequence shown here is derived from an EMBL/GenBank/DDBJ whole genome shotgun (WGS) entry which is preliminary data.</text>
</comment>
<evidence type="ECO:0000313" key="12">
    <source>
        <dbReference type="Proteomes" id="UP000013782"/>
    </source>
</evidence>
<comment type="similarity">
    <text evidence="2">Belongs to the multi antimicrobial extrusion (MATE) (TC 2.A.66.1) family. MepA subfamily.</text>
</comment>
<keyword evidence="7 10" id="KW-1133">Transmembrane helix</keyword>
<dbReference type="HOGENOM" id="CLU_012893_0_1_9"/>
<evidence type="ECO:0000256" key="1">
    <source>
        <dbReference type="ARBA" id="ARBA00004651"/>
    </source>
</evidence>
<keyword evidence="9" id="KW-0046">Antibiotic resistance</keyword>
<dbReference type="GO" id="GO:0015297">
    <property type="term" value="F:antiporter activity"/>
    <property type="evidence" value="ECO:0007669"/>
    <property type="project" value="InterPro"/>
</dbReference>
<dbReference type="PANTHER" id="PTHR43823:SF3">
    <property type="entry name" value="MULTIDRUG EXPORT PROTEIN MEPA"/>
    <property type="match status" value="1"/>
</dbReference>
<evidence type="ECO:0000256" key="5">
    <source>
        <dbReference type="ARBA" id="ARBA00022475"/>
    </source>
</evidence>
<feature type="transmembrane region" description="Helical" evidence="10">
    <location>
        <begin position="161"/>
        <end position="180"/>
    </location>
</feature>
<feature type="transmembrane region" description="Helical" evidence="10">
    <location>
        <begin position="361"/>
        <end position="382"/>
    </location>
</feature>
<keyword evidence="6 10" id="KW-0812">Transmembrane</keyword>
<reference evidence="11 12" key="1">
    <citation type="submission" date="2013-02" db="EMBL/GenBank/DDBJ databases">
        <title>The Genome Sequence of Enterococcus pallens BAA-351.</title>
        <authorList>
            <consortium name="The Broad Institute Genome Sequencing Platform"/>
            <consortium name="The Broad Institute Genome Sequencing Center for Infectious Disease"/>
            <person name="Earl A.M."/>
            <person name="Gilmore M.S."/>
            <person name="Lebreton F."/>
            <person name="Walker B."/>
            <person name="Young S.K."/>
            <person name="Zeng Q."/>
            <person name="Gargeya S."/>
            <person name="Fitzgerald M."/>
            <person name="Haas B."/>
            <person name="Abouelleil A."/>
            <person name="Alvarado L."/>
            <person name="Arachchi H.M."/>
            <person name="Berlin A.M."/>
            <person name="Chapman S.B."/>
            <person name="Dewar J."/>
            <person name="Goldberg J."/>
            <person name="Griggs A."/>
            <person name="Gujja S."/>
            <person name="Hansen M."/>
            <person name="Howarth C."/>
            <person name="Imamovic A."/>
            <person name="Larimer J."/>
            <person name="McCowan C."/>
            <person name="Murphy C."/>
            <person name="Neiman D."/>
            <person name="Pearson M."/>
            <person name="Priest M."/>
            <person name="Roberts A."/>
            <person name="Saif S."/>
            <person name="Shea T."/>
            <person name="Sisk P."/>
            <person name="Sykes S."/>
            <person name="Wortman J."/>
            <person name="Nusbaum C."/>
            <person name="Birren B."/>
        </authorList>
    </citation>
    <scope>NUCLEOTIDE SEQUENCE [LARGE SCALE GENOMIC DNA]</scope>
    <source>
        <strain evidence="11 12">ATCC BAA-351</strain>
    </source>
</reference>
<dbReference type="PIRSF" id="PIRSF006603">
    <property type="entry name" value="DinF"/>
    <property type="match status" value="1"/>
</dbReference>
<dbReference type="Proteomes" id="UP000013782">
    <property type="component" value="Unassembled WGS sequence"/>
</dbReference>
<feature type="transmembrane region" description="Helical" evidence="10">
    <location>
        <begin position="271"/>
        <end position="292"/>
    </location>
</feature>
<dbReference type="EMBL" id="AJAQ01000035">
    <property type="protein sequence ID" value="EOH90919.1"/>
    <property type="molecule type" value="Genomic_DNA"/>
</dbReference>
<gene>
    <name evidence="11" type="ORF">UAU_03458</name>
</gene>
<dbReference type="eggNOG" id="COG0534">
    <property type="taxonomic scope" value="Bacteria"/>
</dbReference>
<evidence type="ECO:0000256" key="6">
    <source>
        <dbReference type="ARBA" id="ARBA00022692"/>
    </source>
</evidence>
<evidence type="ECO:0000313" key="11">
    <source>
        <dbReference type="EMBL" id="EOH90919.1"/>
    </source>
</evidence>
<protein>
    <recommendedName>
        <fullName evidence="3">Multidrug export protein MepA</fullName>
    </recommendedName>
</protein>
<evidence type="ECO:0000256" key="3">
    <source>
        <dbReference type="ARBA" id="ARBA00022106"/>
    </source>
</evidence>
<evidence type="ECO:0000256" key="9">
    <source>
        <dbReference type="ARBA" id="ARBA00023251"/>
    </source>
</evidence>
<feature type="transmembrane region" description="Helical" evidence="10">
    <location>
        <begin position="389"/>
        <end position="411"/>
    </location>
</feature>
<evidence type="ECO:0000256" key="10">
    <source>
        <dbReference type="SAM" id="Phobius"/>
    </source>
</evidence>
<dbReference type="GO" id="GO:0005886">
    <property type="term" value="C:plasma membrane"/>
    <property type="evidence" value="ECO:0007669"/>
    <property type="project" value="UniProtKB-SubCell"/>
</dbReference>
<dbReference type="AlphaFoldDB" id="R2SS57"/>
<dbReference type="InterPro" id="IPR002528">
    <property type="entry name" value="MATE_fam"/>
</dbReference>
<dbReference type="CDD" id="cd13143">
    <property type="entry name" value="MATE_MepA_like"/>
    <property type="match status" value="1"/>
</dbReference>
<sequence length="457" mass="48925">MNKKMELLASVPVPKALLAMGIPTMIGMMINALYNIVDAYFVGGLGSSQMGAISVAFPLGQVVVGLGLLFGNGAASYISRLLGNGDKEKADQVASTALYSSVMLGAVVIVIVVIFLRPLLMFLGATESILPYALSYTSIYVGFSIFNVFNVTMNNIVTSEGAAKTTMGALLIGAFLNILLDPFFIYTLGLGVAGAAIATAISQIVSSCVYLIYILRKKSVFTFSPRSCRCSKENMSEILKIGVPTLIFQVLTSLSISLINMEARGYGDSVIAGMGAVTRIVSLGSMMIFGFIKGFQPIAGYSYGAKKYGRLQEAIKISLLWSTVFCALFSLVIILFPGGIISQFTNEDHQLIQIGEQALRANGFSFLLFGFYTVYSSLFLALGKAQEGFILGACRQGICFIPVILLLPIFLGLDGIVFAQPVADVLSAVIALVMAMRLRKELAMEKADIAVIKESNE</sequence>
<dbReference type="NCBIfam" id="TIGR00797">
    <property type="entry name" value="matE"/>
    <property type="match status" value="1"/>
</dbReference>
<feature type="transmembrane region" description="Helical" evidence="10">
    <location>
        <begin position="417"/>
        <end position="436"/>
    </location>
</feature>
<dbReference type="PATRIC" id="fig|1158607.3.peg.3452"/>
<dbReference type="PANTHER" id="PTHR43823">
    <property type="entry name" value="SPORULATION PROTEIN YKVU"/>
    <property type="match status" value="1"/>
</dbReference>
<feature type="transmembrane region" description="Helical" evidence="10">
    <location>
        <begin position="49"/>
        <end position="75"/>
    </location>
</feature>
<organism evidence="11 12">
    <name type="scientific">Enterococcus pallens ATCC BAA-351</name>
    <dbReference type="NCBI Taxonomy" id="1158607"/>
    <lineage>
        <taxon>Bacteria</taxon>
        <taxon>Bacillati</taxon>
        <taxon>Bacillota</taxon>
        <taxon>Bacilli</taxon>
        <taxon>Lactobacillales</taxon>
        <taxon>Enterococcaceae</taxon>
        <taxon>Enterococcus</taxon>
    </lineage>
</organism>
<keyword evidence="4" id="KW-0813">Transport</keyword>
<feature type="transmembrane region" description="Helical" evidence="10">
    <location>
        <begin position="96"/>
        <end position="117"/>
    </location>
</feature>
<accession>R2SS57</accession>
<feature type="transmembrane region" description="Helical" evidence="10">
    <location>
        <begin position="237"/>
        <end position="259"/>
    </location>
</feature>
<dbReference type="RefSeq" id="WP_010758435.1">
    <property type="nucleotide sequence ID" value="NZ_ASWD01000004.1"/>
</dbReference>
<evidence type="ECO:0000256" key="7">
    <source>
        <dbReference type="ARBA" id="ARBA00022989"/>
    </source>
</evidence>
<feature type="transmembrane region" description="Helical" evidence="10">
    <location>
        <begin position="319"/>
        <end position="341"/>
    </location>
</feature>
<dbReference type="GO" id="GO:0046677">
    <property type="term" value="P:response to antibiotic"/>
    <property type="evidence" value="ECO:0007669"/>
    <property type="project" value="UniProtKB-KW"/>
</dbReference>
<proteinExistence type="inferred from homology"/>
<evidence type="ECO:0000256" key="2">
    <source>
        <dbReference type="ARBA" id="ARBA00008417"/>
    </source>
</evidence>
<evidence type="ECO:0000256" key="8">
    <source>
        <dbReference type="ARBA" id="ARBA00023136"/>
    </source>
</evidence>
<evidence type="ECO:0000256" key="4">
    <source>
        <dbReference type="ARBA" id="ARBA00022448"/>
    </source>
</evidence>
<dbReference type="InterPro" id="IPR045070">
    <property type="entry name" value="MATE_MepA-like"/>
</dbReference>
<dbReference type="Pfam" id="PF01554">
    <property type="entry name" value="MatE"/>
    <property type="match status" value="2"/>
</dbReference>
<feature type="transmembrane region" description="Helical" evidence="10">
    <location>
        <begin position="16"/>
        <end position="37"/>
    </location>
</feature>
<name>R2SS57_9ENTE</name>
<dbReference type="GO" id="GO:0042910">
    <property type="term" value="F:xenobiotic transmembrane transporter activity"/>
    <property type="evidence" value="ECO:0007669"/>
    <property type="project" value="InterPro"/>
</dbReference>
<keyword evidence="5" id="KW-1003">Cell membrane</keyword>